<protein>
    <submittedName>
        <fullName evidence="1">620_t:CDS:1</fullName>
    </submittedName>
</protein>
<evidence type="ECO:0000313" key="1">
    <source>
        <dbReference type="EMBL" id="CAG8451991.1"/>
    </source>
</evidence>
<comment type="caution">
    <text evidence="1">The sequence shown here is derived from an EMBL/GenBank/DDBJ whole genome shotgun (WGS) entry which is preliminary data.</text>
</comment>
<accession>A0A9N8YW83</accession>
<gene>
    <name evidence="1" type="ORF">RFULGI_LOCUS274</name>
</gene>
<dbReference type="AlphaFoldDB" id="A0A9N8YW83"/>
<dbReference type="EMBL" id="CAJVPZ010000077">
    <property type="protein sequence ID" value="CAG8451991.1"/>
    <property type="molecule type" value="Genomic_DNA"/>
</dbReference>
<sequence>MQYQRPISQETQYFLNSDFGINKLRKKKKKPPGLPSSKE</sequence>
<evidence type="ECO:0000313" key="2">
    <source>
        <dbReference type="Proteomes" id="UP000789396"/>
    </source>
</evidence>
<reference evidence="1" key="1">
    <citation type="submission" date="2021-06" db="EMBL/GenBank/DDBJ databases">
        <authorList>
            <person name="Kallberg Y."/>
            <person name="Tangrot J."/>
            <person name="Rosling A."/>
        </authorList>
    </citation>
    <scope>NUCLEOTIDE SEQUENCE</scope>
    <source>
        <strain evidence="1">IN212</strain>
    </source>
</reference>
<dbReference type="Proteomes" id="UP000789396">
    <property type="component" value="Unassembled WGS sequence"/>
</dbReference>
<name>A0A9N8YW83_9GLOM</name>
<organism evidence="1 2">
    <name type="scientific">Racocetra fulgida</name>
    <dbReference type="NCBI Taxonomy" id="60492"/>
    <lineage>
        <taxon>Eukaryota</taxon>
        <taxon>Fungi</taxon>
        <taxon>Fungi incertae sedis</taxon>
        <taxon>Mucoromycota</taxon>
        <taxon>Glomeromycotina</taxon>
        <taxon>Glomeromycetes</taxon>
        <taxon>Diversisporales</taxon>
        <taxon>Gigasporaceae</taxon>
        <taxon>Racocetra</taxon>
    </lineage>
</organism>
<proteinExistence type="predicted"/>
<keyword evidence="2" id="KW-1185">Reference proteome</keyword>